<reference evidence="1" key="1">
    <citation type="journal article" date="2021" name="J. Hered.">
        <title>Genome Assembly of Salicaceae Populus deltoides (Eastern Cottonwood) I-69 Based on Nanopore Sequencing and Hi-C Technologies.</title>
        <authorList>
            <person name="Bai S."/>
            <person name="Wu H."/>
            <person name="Zhang J."/>
            <person name="Pan Z."/>
            <person name="Zhao W."/>
            <person name="Li Z."/>
            <person name="Tong C."/>
        </authorList>
    </citation>
    <scope>NUCLEOTIDE SEQUENCE</scope>
    <source>
        <tissue evidence="1">Leaf</tissue>
    </source>
</reference>
<dbReference type="PANTHER" id="PTHR35500">
    <property type="entry name" value="OS03G0108700 PROTEIN"/>
    <property type="match status" value="1"/>
</dbReference>
<protein>
    <submittedName>
        <fullName evidence="1">Uncharacterized protein</fullName>
    </submittedName>
</protein>
<organism evidence="1 2">
    <name type="scientific">Populus deltoides</name>
    <name type="common">Eastern poplar</name>
    <name type="synonym">Eastern cottonwood</name>
    <dbReference type="NCBI Taxonomy" id="3696"/>
    <lineage>
        <taxon>Eukaryota</taxon>
        <taxon>Viridiplantae</taxon>
        <taxon>Streptophyta</taxon>
        <taxon>Embryophyta</taxon>
        <taxon>Tracheophyta</taxon>
        <taxon>Spermatophyta</taxon>
        <taxon>Magnoliopsida</taxon>
        <taxon>eudicotyledons</taxon>
        <taxon>Gunneridae</taxon>
        <taxon>Pentapetalae</taxon>
        <taxon>rosids</taxon>
        <taxon>fabids</taxon>
        <taxon>Malpighiales</taxon>
        <taxon>Salicaceae</taxon>
        <taxon>Saliceae</taxon>
        <taxon>Populus</taxon>
    </lineage>
</organism>
<gene>
    <name evidence="1" type="ORF">H0E87_005157</name>
</gene>
<dbReference type="Proteomes" id="UP000807159">
    <property type="component" value="Chromosome 2"/>
</dbReference>
<evidence type="ECO:0000313" key="2">
    <source>
        <dbReference type="Proteomes" id="UP000807159"/>
    </source>
</evidence>
<evidence type="ECO:0000313" key="1">
    <source>
        <dbReference type="EMBL" id="KAH8517098.1"/>
    </source>
</evidence>
<sequence>MEGEARKRLEHAKEVNELEVIDGTTLEIVEKDKTETNIVRSEEMKLNIAHIFEKIEHFTQMVSELQESGKAMFKEMKNEFVERLISIHEEEMEIEELRLLDAYQMRKQVVFFIMLDMYSKILTLTLEEVEFAMEVGTTVAIEPHVAVMINSHGFVHIKAEQKFRVGERVLKNFELR</sequence>
<name>A0A8T2ZIB9_POPDE</name>
<dbReference type="EMBL" id="JACEGQ020000002">
    <property type="protein sequence ID" value="KAH8517098.1"/>
    <property type="molecule type" value="Genomic_DNA"/>
</dbReference>
<comment type="caution">
    <text evidence="1">The sequence shown here is derived from an EMBL/GenBank/DDBJ whole genome shotgun (WGS) entry which is preliminary data.</text>
</comment>
<proteinExistence type="predicted"/>
<keyword evidence="2" id="KW-1185">Reference proteome</keyword>
<dbReference type="AlphaFoldDB" id="A0A8T2ZIB9"/>
<accession>A0A8T2ZIB9</accession>
<dbReference type="PANTHER" id="PTHR35500:SF1">
    <property type="entry name" value="OS03G0108700 PROTEIN"/>
    <property type="match status" value="1"/>
</dbReference>